<dbReference type="GO" id="GO:0004721">
    <property type="term" value="F:phosphoprotein phosphatase activity"/>
    <property type="evidence" value="ECO:0007669"/>
    <property type="project" value="TreeGrafter"/>
</dbReference>
<evidence type="ECO:0000256" key="3">
    <source>
        <dbReference type="ARBA" id="ARBA00012438"/>
    </source>
</evidence>
<dbReference type="InterPro" id="IPR050351">
    <property type="entry name" value="BphY/WalK/GraS-like"/>
</dbReference>
<dbReference type="GO" id="GO:0000155">
    <property type="term" value="F:phosphorelay sensor kinase activity"/>
    <property type="evidence" value="ECO:0007669"/>
    <property type="project" value="InterPro"/>
</dbReference>
<dbReference type="SMART" id="SM00388">
    <property type="entry name" value="HisKA"/>
    <property type="match status" value="1"/>
</dbReference>
<dbReference type="CDD" id="cd00082">
    <property type="entry name" value="HisKA"/>
    <property type="match status" value="1"/>
</dbReference>
<evidence type="ECO:0000259" key="11">
    <source>
        <dbReference type="PROSITE" id="PS50109"/>
    </source>
</evidence>
<dbReference type="EMBL" id="ACGP01000107">
    <property type="protein sequence ID" value="EEI24977.1"/>
    <property type="molecule type" value="Genomic_DNA"/>
</dbReference>
<evidence type="ECO:0000256" key="10">
    <source>
        <dbReference type="ARBA" id="ARBA00023136"/>
    </source>
</evidence>
<evidence type="ECO:0000256" key="1">
    <source>
        <dbReference type="ARBA" id="ARBA00000085"/>
    </source>
</evidence>
<dbReference type="InterPro" id="IPR003661">
    <property type="entry name" value="HisK_dim/P_dom"/>
</dbReference>
<dbReference type="InterPro" id="IPR003594">
    <property type="entry name" value="HATPase_dom"/>
</dbReference>
<dbReference type="SUPFAM" id="SSF55874">
    <property type="entry name" value="ATPase domain of HSP90 chaperone/DNA topoisomerase II/histidine kinase"/>
    <property type="match status" value="1"/>
</dbReference>
<evidence type="ECO:0000256" key="8">
    <source>
        <dbReference type="ARBA" id="ARBA00022989"/>
    </source>
</evidence>
<dbReference type="Pfam" id="PF00512">
    <property type="entry name" value="HisKA"/>
    <property type="match status" value="1"/>
</dbReference>
<dbReference type="SMART" id="SM00387">
    <property type="entry name" value="HATPase_c"/>
    <property type="match status" value="1"/>
</dbReference>
<gene>
    <name evidence="12" type="ORF">HMPREF0519_0900</name>
</gene>
<protein>
    <recommendedName>
        <fullName evidence="3">histidine kinase</fullName>
        <ecNumber evidence="3">2.7.13.3</ecNumber>
    </recommendedName>
</protein>
<keyword evidence="8" id="KW-1133">Transmembrane helix</keyword>
<dbReference type="HOGENOM" id="CLU_000445_89_3_9"/>
<dbReference type="GO" id="GO:0016036">
    <property type="term" value="P:cellular response to phosphate starvation"/>
    <property type="evidence" value="ECO:0007669"/>
    <property type="project" value="TreeGrafter"/>
</dbReference>
<evidence type="ECO:0000256" key="6">
    <source>
        <dbReference type="ARBA" id="ARBA00022692"/>
    </source>
</evidence>
<dbReference type="PRINTS" id="PR01780">
    <property type="entry name" value="LANTIREGPROT"/>
</dbReference>
<name>C0XI39_LENH9</name>
<dbReference type="PROSITE" id="PS50109">
    <property type="entry name" value="HIS_KIN"/>
    <property type="match status" value="1"/>
</dbReference>
<dbReference type="RefSeq" id="WP_003633701.1">
    <property type="nucleotide sequence ID" value="NZ_AZDF01000015.1"/>
</dbReference>
<dbReference type="GO" id="GO:0005886">
    <property type="term" value="C:plasma membrane"/>
    <property type="evidence" value="ECO:0007669"/>
    <property type="project" value="UniProtKB-SubCell"/>
</dbReference>
<dbReference type="EC" id="2.7.13.3" evidence="3"/>
<sequence>MVIMLSIVCLVLAVLLLLIIIDIKRVTAELVYIKAHTTNGFVTANTGLPLIQKLINASNASLRVSRELQQSQVRQDDQVRRMLTNLTHDIKTPLTVSMGYVQLLMRSMDTAQQPKLKRIGRNLDAVNYYLRYLMDFNLMQEKSIALKVKKINVSALLENELFNYYDEFNQRGLKVTPTISPNLILQTDATLLTRVCQNLIGNILKYGEKEVRVELVRVDDAHVKLTFSNRGRNLPKDPTRLMNRFYTADQARTNQSVGLGLSIVQSLITTLGGRMLVGLTSW</sequence>
<dbReference type="SMR" id="C0XI39"/>
<evidence type="ECO:0000313" key="13">
    <source>
        <dbReference type="Proteomes" id="UP000003752"/>
    </source>
</evidence>
<proteinExistence type="predicted"/>
<dbReference type="PANTHER" id="PTHR45453:SF2">
    <property type="entry name" value="HISTIDINE KINASE"/>
    <property type="match status" value="1"/>
</dbReference>
<comment type="subcellular location">
    <subcellularLocation>
        <location evidence="2">Cell membrane</location>
        <topology evidence="2">Multi-pass membrane protein</topology>
    </subcellularLocation>
</comment>
<evidence type="ECO:0000313" key="12">
    <source>
        <dbReference type="EMBL" id="EEI24977.1"/>
    </source>
</evidence>
<dbReference type="InterPro" id="IPR036890">
    <property type="entry name" value="HATPase_C_sf"/>
</dbReference>
<comment type="caution">
    <text evidence="12">The sequence shown here is derived from an EMBL/GenBank/DDBJ whole genome shotgun (WGS) entry which is preliminary data.</text>
</comment>
<dbReference type="InterPro" id="IPR036097">
    <property type="entry name" value="HisK_dim/P_sf"/>
</dbReference>
<reference evidence="12 13" key="1">
    <citation type="submission" date="2009-01" db="EMBL/GenBank/DDBJ databases">
        <authorList>
            <person name="Qin X."/>
            <person name="Bachman B."/>
            <person name="Battles P."/>
            <person name="Bell A."/>
            <person name="Bess C."/>
            <person name="Bickham C."/>
            <person name="Chaboub L."/>
            <person name="Chen D."/>
            <person name="Coyle M."/>
            <person name="Deiros D.R."/>
            <person name="Dinh H."/>
            <person name="Forbes L."/>
            <person name="Fowler G."/>
            <person name="Francisco L."/>
            <person name="Fu Q."/>
            <person name="Gubbala S."/>
            <person name="Hale W."/>
            <person name="Han Y."/>
            <person name="Hemphill L."/>
            <person name="Highlander S.K."/>
            <person name="Hirani K."/>
            <person name="Hogues M."/>
            <person name="Jackson L."/>
            <person name="Jakkamsetti A."/>
            <person name="Javaid M."/>
            <person name="Jiang H."/>
            <person name="Korchina V."/>
            <person name="Kovar C."/>
            <person name="Lara F."/>
            <person name="Lee S."/>
            <person name="Mata R."/>
            <person name="Mathew T."/>
            <person name="Moen C."/>
            <person name="Morales K."/>
            <person name="Munidasa M."/>
            <person name="Nazareth L."/>
            <person name="Ngo R."/>
            <person name="Nguyen L."/>
            <person name="Okwuonu G."/>
            <person name="Ongeri F."/>
            <person name="Patil S."/>
            <person name="Petrosino J."/>
            <person name="Pham C."/>
            <person name="Pham P."/>
            <person name="Pu L.-L."/>
            <person name="Puazo M."/>
            <person name="Raj R."/>
            <person name="Reid J."/>
            <person name="Rouhana J."/>
            <person name="Saada N."/>
            <person name="Shang Y."/>
            <person name="Simmons D."/>
            <person name="Thornton R."/>
            <person name="Warren J."/>
            <person name="Weissenberger G."/>
            <person name="Zhang J."/>
            <person name="Zhang L."/>
            <person name="Zhou C."/>
            <person name="Zhu D."/>
            <person name="Muzny D."/>
            <person name="Worley K."/>
            <person name="Gibbs R."/>
        </authorList>
    </citation>
    <scope>NUCLEOTIDE SEQUENCE [LARGE SCALE GENOMIC DNA]</scope>
    <source>
        <strain evidence="13">ATCC 8290 / DSM 20176 / CCUG 30140 / JCM 1155 / KCTC 3500 / NBRC 15886 / NCIMB 8040 / NRRL B-1843 / 9</strain>
    </source>
</reference>
<dbReference type="Gene3D" id="1.10.287.130">
    <property type="match status" value="1"/>
</dbReference>
<dbReference type="Gene3D" id="3.30.565.10">
    <property type="entry name" value="Histidine kinase-like ATPase, C-terminal domain"/>
    <property type="match status" value="1"/>
</dbReference>
<keyword evidence="9" id="KW-0902">Two-component regulatory system</keyword>
<keyword evidence="10" id="KW-0472">Membrane</keyword>
<keyword evidence="7 12" id="KW-0418">Kinase</keyword>
<evidence type="ECO:0000256" key="5">
    <source>
        <dbReference type="ARBA" id="ARBA00022679"/>
    </source>
</evidence>
<keyword evidence="4" id="KW-1003">Cell membrane</keyword>
<evidence type="ECO:0000256" key="4">
    <source>
        <dbReference type="ARBA" id="ARBA00022475"/>
    </source>
</evidence>
<dbReference type="PANTHER" id="PTHR45453">
    <property type="entry name" value="PHOSPHATE REGULON SENSOR PROTEIN PHOR"/>
    <property type="match status" value="1"/>
</dbReference>
<organism evidence="12 13">
    <name type="scientific">Lentilactobacillus hilgardii (strain ATCC 8290 / DSM 20176 / CCUG 30140 / JCM 1155 / KCTC 3500 / NBRC 15886 / NCIMB 8040 / NRRL B-1843 / 9)</name>
    <dbReference type="NCBI Taxonomy" id="1423757"/>
    <lineage>
        <taxon>Bacteria</taxon>
        <taxon>Bacillati</taxon>
        <taxon>Bacillota</taxon>
        <taxon>Bacilli</taxon>
        <taxon>Lactobacillales</taxon>
        <taxon>Lactobacillaceae</taxon>
        <taxon>Lentilactobacillus</taxon>
    </lineage>
</organism>
<keyword evidence="13" id="KW-1185">Reference proteome</keyword>
<keyword evidence="6" id="KW-0812">Transmembrane</keyword>
<accession>C0XI39</accession>
<evidence type="ECO:0000256" key="9">
    <source>
        <dbReference type="ARBA" id="ARBA00023012"/>
    </source>
</evidence>
<dbReference type="AlphaFoldDB" id="C0XI39"/>
<dbReference type="SUPFAM" id="SSF47384">
    <property type="entry name" value="Homodimeric domain of signal transducing histidine kinase"/>
    <property type="match status" value="1"/>
</dbReference>
<dbReference type="Pfam" id="PF02518">
    <property type="entry name" value="HATPase_c"/>
    <property type="match status" value="1"/>
</dbReference>
<evidence type="ECO:0000256" key="2">
    <source>
        <dbReference type="ARBA" id="ARBA00004651"/>
    </source>
</evidence>
<dbReference type="Proteomes" id="UP000003752">
    <property type="component" value="Unassembled WGS sequence"/>
</dbReference>
<dbReference type="InterPro" id="IPR005467">
    <property type="entry name" value="His_kinase_dom"/>
</dbReference>
<dbReference type="InterPro" id="IPR008358">
    <property type="entry name" value="Sig_transdc_His_kin/Pase_MprB"/>
</dbReference>
<comment type="catalytic activity">
    <reaction evidence="1">
        <text>ATP + protein L-histidine = ADP + protein N-phospho-L-histidine.</text>
        <dbReference type="EC" id="2.7.13.3"/>
    </reaction>
</comment>
<feature type="domain" description="Histidine kinase" evidence="11">
    <location>
        <begin position="85"/>
        <end position="282"/>
    </location>
</feature>
<keyword evidence="5 12" id="KW-0808">Transferase</keyword>
<evidence type="ECO:0000256" key="7">
    <source>
        <dbReference type="ARBA" id="ARBA00022777"/>
    </source>
</evidence>
<dbReference type="CDD" id="cd00075">
    <property type="entry name" value="HATPase"/>
    <property type="match status" value="1"/>
</dbReference>